<accession>A0A1G5ARN6</accession>
<sequence length="69" mass="7735">MGRLYLRAKDDFAEIASLTIALEGTIDVDHSAIKDMMDKSIDIVKKNNQLQEEGMKNPLFTQGHRATEA</sequence>
<dbReference type="EMBL" id="FMUX01000001">
    <property type="protein sequence ID" value="SCX80500.1"/>
    <property type="molecule type" value="Genomic_DNA"/>
</dbReference>
<keyword evidence="2" id="KW-1185">Reference proteome</keyword>
<evidence type="ECO:0000313" key="1">
    <source>
        <dbReference type="EMBL" id="SCX80500.1"/>
    </source>
</evidence>
<dbReference type="AlphaFoldDB" id="A0A1G5ARN6"/>
<dbReference type="Proteomes" id="UP000198870">
    <property type="component" value="Unassembled WGS sequence"/>
</dbReference>
<organism evidence="1 2">
    <name type="scientific">Desulfoluna spongiiphila</name>
    <dbReference type="NCBI Taxonomy" id="419481"/>
    <lineage>
        <taxon>Bacteria</taxon>
        <taxon>Pseudomonadati</taxon>
        <taxon>Thermodesulfobacteriota</taxon>
        <taxon>Desulfobacteria</taxon>
        <taxon>Desulfobacterales</taxon>
        <taxon>Desulfolunaceae</taxon>
        <taxon>Desulfoluna</taxon>
    </lineage>
</organism>
<reference evidence="1 2" key="1">
    <citation type="submission" date="2016-10" db="EMBL/GenBank/DDBJ databases">
        <authorList>
            <person name="de Groot N.N."/>
        </authorList>
    </citation>
    <scope>NUCLEOTIDE SEQUENCE [LARGE SCALE GENOMIC DNA]</scope>
    <source>
        <strain evidence="1 2">AA1</strain>
    </source>
</reference>
<name>A0A1G5ARN6_9BACT</name>
<protein>
    <submittedName>
        <fullName evidence="1">Uncharacterized protein</fullName>
    </submittedName>
</protein>
<evidence type="ECO:0000313" key="2">
    <source>
        <dbReference type="Proteomes" id="UP000198870"/>
    </source>
</evidence>
<proteinExistence type="predicted"/>
<gene>
    <name evidence="1" type="ORF">SAMN05216233_101402</name>
</gene>